<comment type="similarity">
    <text evidence="1">Belongs to the N(4)/N(6)-methyltransferase family.</text>
</comment>
<evidence type="ECO:0000313" key="8">
    <source>
        <dbReference type="EMBL" id="KKN64203.1"/>
    </source>
</evidence>
<dbReference type="GO" id="GO:0032259">
    <property type="term" value="P:methylation"/>
    <property type="evidence" value="ECO:0007669"/>
    <property type="project" value="UniProtKB-KW"/>
</dbReference>
<protein>
    <recommendedName>
        <fullName evidence="2">site-specific DNA-methyltransferase (adenine-specific)</fullName>
        <ecNumber evidence="2">2.1.1.72</ecNumber>
    </recommendedName>
</protein>
<dbReference type="PRINTS" id="PR00507">
    <property type="entry name" value="N12N6MTFRASE"/>
</dbReference>
<comment type="caution">
    <text evidence="8">The sequence shown here is derived from an EMBL/GenBank/DDBJ whole genome shotgun (WGS) entry which is preliminary data.</text>
</comment>
<dbReference type="AlphaFoldDB" id="A0A0F9VEI3"/>
<comment type="catalytic activity">
    <reaction evidence="6">
        <text>a 2'-deoxyadenosine in DNA + S-adenosyl-L-methionine = an N(6)-methyl-2'-deoxyadenosine in DNA + S-adenosyl-L-homocysteine + H(+)</text>
        <dbReference type="Rhea" id="RHEA:15197"/>
        <dbReference type="Rhea" id="RHEA-COMP:12418"/>
        <dbReference type="Rhea" id="RHEA-COMP:12419"/>
        <dbReference type="ChEBI" id="CHEBI:15378"/>
        <dbReference type="ChEBI" id="CHEBI:57856"/>
        <dbReference type="ChEBI" id="CHEBI:59789"/>
        <dbReference type="ChEBI" id="CHEBI:90615"/>
        <dbReference type="ChEBI" id="CHEBI:90616"/>
        <dbReference type="EC" id="2.1.1.72"/>
    </reaction>
</comment>
<dbReference type="SUPFAM" id="SSF53335">
    <property type="entry name" value="S-adenosyl-L-methionine-dependent methyltransferases"/>
    <property type="match status" value="1"/>
</dbReference>
<organism evidence="8">
    <name type="scientific">marine sediment metagenome</name>
    <dbReference type="NCBI Taxonomy" id="412755"/>
    <lineage>
        <taxon>unclassified sequences</taxon>
        <taxon>metagenomes</taxon>
        <taxon>ecological metagenomes</taxon>
    </lineage>
</organism>
<evidence type="ECO:0000256" key="5">
    <source>
        <dbReference type="ARBA" id="ARBA00022691"/>
    </source>
</evidence>
<keyword evidence="3" id="KW-0489">Methyltransferase</keyword>
<proteinExistence type="inferred from homology"/>
<dbReference type="PANTHER" id="PTHR33841">
    <property type="entry name" value="DNA METHYLTRANSFERASE YEEA-RELATED"/>
    <property type="match status" value="1"/>
</dbReference>
<dbReference type="Pfam" id="PF07669">
    <property type="entry name" value="Eco57I"/>
    <property type="match status" value="1"/>
</dbReference>
<accession>A0A0F9VEI3</accession>
<dbReference type="InterPro" id="IPR011639">
    <property type="entry name" value="MethylTrfase_TaqI-like_dom"/>
</dbReference>
<evidence type="ECO:0000256" key="2">
    <source>
        <dbReference type="ARBA" id="ARBA00011900"/>
    </source>
</evidence>
<name>A0A0F9VEI3_9ZZZZ</name>
<feature type="domain" description="Type II methyltransferase M.TaqI-like" evidence="7">
    <location>
        <begin position="342"/>
        <end position="555"/>
    </location>
</feature>
<keyword evidence="5" id="KW-0949">S-adenosyl-L-methionine</keyword>
<dbReference type="Gene3D" id="3.40.50.150">
    <property type="entry name" value="Vaccinia Virus protein VP39"/>
    <property type="match status" value="1"/>
</dbReference>
<evidence type="ECO:0000259" key="7">
    <source>
        <dbReference type="Pfam" id="PF07669"/>
    </source>
</evidence>
<evidence type="ECO:0000256" key="3">
    <source>
        <dbReference type="ARBA" id="ARBA00022603"/>
    </source>
</evidence>
<evidence type="ECO:0000256" key="6">
    <source>
        <dbReference type="ARBA" id="ARBA00047942"/>
    </source>
</evidence>
<keyword evidence="4" id="KW-0808">Transferase</keyword>
<reference evidence="8" key="1">
    <citation type="journal article" date="2015" name="Nature">
        <title>Complex archaea that bridge the gap between prokaryotes and eukaryotes.</title>
        <authorList>
            <person name="Spang A."/>
            <person name="Saw J.H."/>
            <person name="Jorgensen S.L."/>
            <person name="Zaremba-Niedzwiedzka K."/>
            <person name="Martijn J."/>
            <person name="Lind A.E."/>
            <person name="van Eijk R."/>
            <person name="Schleper C."/>
            <person name="Guy L."/>
            <person name="Ettema T.J."/>
        </authorList>
    </citation>
    <scope>NUCLEOTIDE SEQUENCE</scope>
</reference>
<dbReference type="InterPro" id="IPR050953">
    <property type="entry name" value="N4_N6_ade-DNA_methylase"/>
</dbReference>
<gene>
    <name evidence="8" type="ORF">LCGC14_0494140</name>
</gene>
<dbReference type="EC" id="2.1.1.72" evidence="2"/>
<dbReference type="PANTHER" id="PTHR33841:SF5">
    <property type="entry name" value="DNA METHYLASE (MODIFICATION METHYLASE) (METHYLTRANSFERASE)-RELATED"/>
    <property type="match status" value="1"/>
</dbReference>
<dbReference type="InterPro" id="IPR029063">
    <property type="entry name" value="SAM-dependent_MTases_sf"/>
</dbReference>
<sequence>MRKPLDKTLRGKLEKTVEKARDIVEVAVTEALTRLGISDGNAPSYLSESERKLRTRLRAHGRQLGDVLNRDTGKQETELLVNEMAYEHWHRMLFARFLEQSDLLMYDQNTHVSLDECFELAEEEPDPVTGRADGWELAGQLAQKMLPQIFRADSPVFEVKLSINHVNDLEELIADLHTDTFQASDALGWCYQFWQNKKKKQVNESGVKIGAKELSPVTQLFTEPYMVSFLLDNALGAWWAKRRLTQDDLATASSEQELRDLASIPGVPLEYLRFVQDEETKTWICAAGDFDKWPDDLSEFKTLDPCCGSGHFLVAKFLMLVPIRMELEGITAKQAIDKVLSQNIHGLELDQRCVELAAFALALEAWRYPGAGGYRVLPELQLACSGMSITEAQKEWKNLAKDDEELQSAIKWMQETFKDAPTIGSLIKPRVIIDDYSTKPWEQIQQAVKYQLSTKSEAIAMSQGLSKVAGVLTNQYSWVITNPPYLKRGKQSKVLQSFVEKKYPLSKDELATTFLERATEMILPSGYISYVIPQYWAFHGRSKALRNNLIKNISIEINSVLGSGAFESISGEVVNVGLYGFSNIPPSVNSQIKCIDVSDIKASYEKDQELKKTNIIFLNQFAQLHNPDGRIIIGEASKYPSLSEMAESSGGMQTFDKQRFISGFYEFKTGECQWDYLQGTVNTTEFFSGREQVVLWESGKGKLFDYIEALAKQGYTSGVWKAGSQIWGGSGVLFKLMGEKLECNLYTGQAFENTAGVITAKEQSDLPAIWAYCQSKEFSLEVRKIDKKLAVTNGNLVKIPFEHSYWTVRAAKLYPKGLPLSFSNQSNQWNFHGHPCASVIWDEEIKTTAISELRQDDTVLQVAVARLLGYRWPAELDTEMELAPEMREIIAQNKVFDGLVDDDGIVCIPAIRGEKPAVDRLEAILHAAYGDKWSATVLNNLLKSVKSRDLNIWLRDKFFEQHCKLFQHRPFIWHIWDGLPDGFSALVNYHQLDYKGLERLIYTYLDDWISTQIQLEKDGDEGAELRLAAARNLRKQLQDILIGEKGLDIFVRWKSLAEQPIGWNPDLNDGVRLNIRPFMKAKDVGKKDAGILRSKPNIHWKKDRGTDVASAPWYDLGLEHGGKQGDRINDHHLTLAEKTAARDKV</sequence>
<dbReference type="GO" id="GO:0008168">
    <property type="term" value="F:methyltransferase activity"/>
    <property type="evidence" value="ECO:0007669"/>
    <property type="project" value="UniProtKB-KW"/>
</dbReference>
<evidence type="ECO:0000256" key="4">
    <source>
        <dbReference type="ARBA" id="ARBA00022679"/>
    </source>
</evidence>
<evidence type="ECO:0000256" key="1">
    <source>
        <dbReference type="ARBA" id="ARBA00006594"/>
    </source>
</evidence>
<dbReference type="GO" id="GO:0006304">
    <property type="term" value="P:DNA modification"/>
    <property type="evidence" value="ECO:0007669"/>
    <property type="project" value="InterPro"/>
</dbReference>
<dbReference type="EMBL" id="LAZR01000564">
    <property type="protein sequence ID" value="KKN64203.1"/>
    <property type="molecule type" value="Genomic_DNA"/>
</dbReference>